<keyword evidence="1" id="KW-0805">Transcription regulation</keyword>
<evidence type="ECO:0000313" key="5">
    <source>
        <dbReference type="EMBL" id="HCY81833.1"/>
    </source>
</evidence>
<dbReference type="AlphaFoldDB" id="A0A3D6BRM1"/>
<dbReference type="Pfam" id="PF12802">
    <property type="entry name" value="MarR_2"/>
    <property type="match status" value="1"/>
</dbReference>
<evidence type="ECO:0000259" key="4">
    <source>
        <dbReference type="PROSITE" id="PS50995"/>
    </source>
</evidence>
<dbReference type="PANTHER" id="PTHR42756:SF1">
    <property type="entry name" value="TRANSCRIPTIONAL REPRESSOR OF EMRAB OPERON"/>
    <property type="match status" value="1"/>
</dbReference>
<dbReference type="PANTHER" id="PTHR42756">
    <property type="entry name" value="TRANSCRIPTIONAL REGULATOR, MARR"/>
    <property type="match status" value="1"/>
</dbReference>
<evidence type="ECO:0000256" key="2">
    <source>
        <dbReference type="ARBA" id="ARBA00023125"/>
    </source>
</evidence>
<feature type="domain" description="HTH marR-type" evidence="4">
    <location>
        <begin position="16"/>
        <end position="149"/>
    </location>
</feature>
<evidence type="ECO:0000256" key="1">
    <source>
        <dbReference type="ARBA" id="ARBA00023015"/>
    </source>
</evidence>
<dbReference type="SMART" id="SM00347">
    <property type="entry name" value="HTH_MARR"/>
    <property type="match status" value="1"/>
</dbReference>
<keyword evidence="2" id="KW-0238">DNA-binding</keyword>
<accession>A0A3D6BRM1</accession>
<dbReference type="InterPro" id="IPR000835">
    <property type="entry name" value="HTH_MarR-typ"/>
</dbReference>
<dbReference type="PROSITE" id="PS50995">
    <property type="entry name" value="HTH_MARR_2"/>
    <property type="match status" value="1"/>
</dbReference>
<dbReference type="GO" id="GO:0003677">
    <property type="term" value="F:DNA binding"/>
    <property type="evidence" value="ECO:0007669"/>
    <property type="project" value="UniProtKB-KW"/>
</dbReference>
<sequence>MSNSIFNPEFQNQSTSSKIIVALERISEAFKALLWKKAKEFGLSPIQIQMLIFIAYHKQDLCNVSHLAKEFNVTKPTISDAVRVLLKKEYIAKDVSNLDSRSYSILLTETGKNLIKQIEDFALPIKSKLDLLETSKQDYLFHSLSQVIYNLNQIGILTVQRTCYGCKFYENKNSIHYCQLLNKPLKVSDIRVDCPEFDAKEAS</sequence>
<organism evidence="5 6">
    <name type="scientific">Xanthomarina gelatinilytica</name>
    <dbReference type="NCBI Taxonomy" id="1137281"/>
    <lineage>
        <taxon>Bacteria</taxon>
        <taxon>Pseudomonadati</taxon>
        <taxon>Bacteroidota</taxon>
        <taxon>Flavobacteriia</taxon>
        <taxon>Flavobacteriales</taxon>
        <taxon>Flavobacteriaceae</taxon>
        <taxon>Xanthomarina</taxon>
    </lineage>
</organism>
<dbReference type="InterPro" id="IPR036388">
    <property type="entry name" value="WH-like_DNA-bd_sf"/>
</dbReference>
<gene>
    <name evidence="5" type="ORF">DHV22_09660</name>
</gene>
<evidence type="ECO:0000313" key="6">
    <source>
        <dbReference type="Proteomes" id="UP000263268"/>
    </source>
</evidence>
<dbReference type="GO" id="GO:0003700">
    <property type="term" value="F:DNA-binding transcription factor activity"/>
    <property type="evidence" value="ECO:0007669"/>
    <property type="project" value="InterPro"/>
</dbReference>
<name>A0A3D6BRM1_9FLAO</name>
<reference evidence="5 6" key="1">
    <citation type="journal article" date="2018" name="Nat. Biotechnol.">
        <title>A standardized bacterial taxonomy based on genome phylogeny substantially revises the tree of life.</title>
        <authorList>
            <person name="Parks D.H."/>
            <person name="Chuvochina M."/>
            <person name="Waite D.W."/>
            <person name="Rinke C."/>
            <person name="Skarshewski A."/>
            <person name="Chaumeil P.A."/>
            <person name="Hugenholtz P."/>
        </authorList>
    </citation>
    <scope>NUCLEOTIDE SEQUENCE [LARGE SCALE GENOMIC DNA]</scope>
    <source>
        <strain evidence="5">UBA10227</strain>
    </source>
</reference>
<dbReference type="Gene3D" id="1.10.10.10">
    <property type="entry name" value="Winged helix-like DNA-binding domain superfamily/Winged helix DNA-binding domain"/>
    <property type="match status" value="1"/>
</dbReference>
<comment type="caution">
    <text evidence="5">The sequence shown here is derived from an EMBL/GenBank/DDBJ whole genome shotgun (WGS) entry which is preliminary data.</text>
</comment>
<dbReference type="EMBL" id="DPRK01000152">
    <property type="protein sequence ID" value="HCY81833.1"/>
    <property type="molecule type" value="Genomic_DNA"/>
</dbReference>
<dbReference type="InterPro" id="IPR036390">
    <property type="entry name" value="WH_DNA-bd_sf"/>
</dbReference>
<keyword evidence="3" id="KW-0804">Transcription</keyword>
<dbReference type="SUPFAM" id="SSF46785">
    <property type="entry name" value="Winged helix' DNA-binding domain"/>
    <property type="match status" value="1"/>
</dbReference>
<evidence type="ECO:0000256" key="3">
    <source>
        <dbReference type="ARBA" id="ARBA00023163"/>
    </source>
</evidence>
<protein>
    <submittedName>
        <fullName evidence="5">MarR family transcriptional regulator</fullName>
    </submittedName>
</protein>
<dbReference type="Proteomes" id="UP000263268">
    <property type="component" value="Unassembled WGS sequence"/>
</dbReference>
<proteinExistence type="predicted"/>